<dbReference type="RefSeq" id="XP_012940625.1">
    <property type="nucleotide sequence ID" value="XM_013085171.2"/>
</dbReference>
<feature type="transmembrane region" description="Helical" evidence="5">
    <location>
        <begin position="179"/>
        <end position="198"/>
    </location>
</feature>
<name>A0ABM1A4E4_APLCA</name>
<keyword evidence="2 5" id="KW-0812">Transmembrane</keyword>
<keyword evidence="4 5" id="KW-0472">Membrane</keyword>
<proteinExistence type="predicted"/>
<feature type="transmembrane region" description="Helical" evidence="5">
    <location>
        <begin position="34"/>
        <end position="57"/>
    </location>
</feature>
<comment type="subcellular location">
    <subcellularLocation>
        <location evidence="1">Membrane</location>
        <topology evidence="1">Multi-pass membrane protein</topology>
    </subcellularLocation>
</comment>
<dbReference type="SUPFAM" id="SSF103473">
    <property type="entry name" value="MFS general substrate transporter"/>
    <property type="match status" value="1"/>
</dbReference>
<keyword evidence="3 5" id="KW-1133">Transmembrane helix</keyword>
<dbReference type="GeneID" id="101860348"/>
<evidence type="ECO:0000256" key="3">
    <source>
        <dbReference type="ARBA" id="ARBA00022989"/>
    </source>
</evidence>
<feature type="transmembrane region" description="Helical" evidence="5">
    <location>
        <begin position="279"/>
        <end position="300"/>
    </location>
</feature>
<keyword evidence="6" id="KW-1185">Reference proteome</keyword>
<accession>A0ABM1A4E4</accession>
<protein>
    <submittedName>
        <fullName evidence="7">Organic cation transporter protein-like</fullName>
    </submittedName>
</protein>
<evidence type="ECO:0000256" key="1">
    <source>
        <dbReference type="ARBA" id="ARBA00004141"/>
    </source>
</evidence>
<feature type="transmembrane region" description="Helical" evidence="5">
    <location>
        <begin position="354"/>
        <end position="375"/>
    </location>
</feature>
<dbReference type="Gene3D" id="1.20.1250.20">
    <property type="entry name" value="MFS general substrate transporter like domains"/>
    <property type="match status" value="2"/>
</dbReference>
<evidence type="ECO:0000256" key="5">
    <source>
        <dbReference type="SAM" id="Phobius"/>
    </source>
</evidence>
<organism evidence="6 7">
    <name type="scientific">Aplysia californica</name>
    <name type="common">California sea hare</name>
    <dbReference type="NCBI Taxonomy" id="6500"/>
    <lineage>
        <taxon>Eukaryota</taxon>
        <taxon>Metazoa</taxon>
        <taxon>Spiralia</taxon>
        <taxon>Lophotrochozoa</taxon>
        <taxon>Mollusca</taxon>
        <taxon>Gastropoda</taxon>
        <taxon>Heterobranchia</taxon>
        <taxon>Euthyneura</taxon>
        <taxon>Tectipleura</taxon>
        <taxon>Aplysiida</taxon>
        <taxon>Aplysioidea</taxon>
        <taxon>Aplysiidae</taxon>
        <taxon>Aplysia</taxon>
    </lineage>
</organism>
<dbReference type="InterPro" id="IPR005828">
    <property type="entry name" value="MFS_sugar_transport-like"/>
</dbReference>
<evidence type="ECO:0000313" key="7">
    <source>
        <dbReference type="RefSeq" id="XP_012940625.1"/>
    </source>
</evidence>
<evidence type="ECO:0000256" key="4">
    <source>
        <dbReference type="ARBA" id="ARBA00023136"/>
    </source>
</evidence>
<evidence type="ECO:0000256" key="2">
    <source>
        <dbReference type="ARBA" id="ARBA00022692"/>
    </source>
</evidence>
<evidence type="ECO:0000313" key="6">
    <source>
        <dbReference type="Proteomes" id="UP000694888"/>
    </source>
</evidence>
<dbReference type="Pfam" id="PF00083">
    <property type="entry name" value="Sugar_tr"/>
    <property type="match status" value="1"/>
</dbReference>
<sequence length="426" mass="47239">MPSDMEKDLCDDGDLKSFDDVLARIGHFGLFQKWILLVLVLIGLTVGGQTMCPVFTLSIPKHRCNIAELGNDTYAVQSASHQGVINRMIPLTDDGDYSSCYRYVTASSHNGTSTSRQKEKCDSWVYDKSVFQRTLTSDVTIEYMGSRHRAKVSLVMEMGFAWGQMLLTPIAYFEKDWQVFQFIILIPSILTVLTMWMVPESSRWLLARDRTEEAENTMQRAAKRNKVSLPSNVMSKIQMGRPSVSESPLNLFMDVQLALRWLVLYVNCGKPVSPMTFTLLLFCAIGWIVVALSLLGKMAISSASILMYTYTAELFPTKCRAFGLGSCSMVARIGGISSAYVADLNTYVHGQFGQVLPQLVFGAAGIVGALLTLILPETRNRKLPETIADAKNVIKDAADPNIVPDRSKMTDESALITKCSKTRMGS</sequence>
<dbReference type="Proteomes" id="UP000694888">
    <property type="component" value="Unplaced"/>
</dbReference>
<reference evidence="7" key="1">
    <citation type="submission" date="2025-08" db="UniProtKB">
        <authorList>
            <consortium name="RefSeq"/>
        </authorList>
    </citation>
    <scope>IDENTIFICATION</scope>
</reference>
<feature type="transmembrane region" description="Helical" evidence="5">
    <location>
        <begin position="154"/>
        <end position="173"/>
    </location>
</feature>
<dbReference type="InterPro" id="IPR036259">
    <property type="entry name" value="MFS_trans_sf"/>
</dbReference>
<gene>
    <name evidence="7" type="primary">LOC101860348</name>
</gene>
<dbReference type="PANTHER" id="PTHR24064">
    <property type="entry name" value="SOLUTE CARRIER FAMILY 22 MEMBER"/>
    <property type="match status" value="1"/>
</dbReference>